<comment type="caution">
    <text evidence="1">The sequence shown here is derived from an EMBL/GenBank/DDBJ whole genome shotgun (WGS) entry which is preliminary data.</text>
</comment>
<keyword evidence="2" id="KW-1185">Reference proteome</keyword>
<dbReference type="RefSeq" id="WP_166452874.1">
    <property type="nucleotide sequence ID" value="NZ_JAAOMA010000026.1"/>
</dbReference>
<organism evidence="1 2">
    <name type="scientific">Chromobacterium fluminis</name>
    <dbReference type="NCBI Taxonomy" id="3044269"/>
    <lineage>
        <taxon>Bacteria</taxon>
        <taxon>Pseudomonadati</taxon>
        <taxon>Pseudomonadota</taxon>
        <taxon>Betaproteobacteria</taxon>
        <taxon>Neisseriales</taxon>
        <taxon>Chromobacteriaceae</taxon>
        <taxon>Chromobacterium</taxon>
    </lineage>
</organism>
<sequence>MVYLNWLWNQKRWNCDLPAFMRERFAYRYMVTKIMERTRFALVSAAILWQMSGAGEQISRYRVMSNRYIDMAKGLNE</sequence>
<accession>A0ABX0L5R2</accession>
<name>A0ABX0L5R2_9NEIS</name>
<evidence type="ECO:0000313" key="2">
    <source>
        <dbReference type="Proteomes" id="UP001515641"/>
    </source>
</evidence>
<gene>
    <name evidence="1" type="ORF">HA052_17535</name>
</gene>
<reference evidence="1 2" key="1">
    <citation type="submission" date="2020-03" db="EMBL/GenBank/DDBJ databases">
        <title>Draft genome sequence of environmentally isolated cultures.</title>
        <authorList>
            <person name="Wilson H.S."/>
            <person name="De Leon M.E."/>
        </authorList>
    </citation>
    <scope>NUCLEOTIDE SEQUENCE [LARGE SCALE GENOMIC DNA]</scope>
    <source>
        <strain evidence="1 2">HSC-31F16</strain>
    </source>
</reference>
<evidence type="ECO:0000313" key="1">
    <source>
        <dbReference type="EMBL" id="NHR06994.1"/>
    </source>
</evidence>
<dbReference type="Proteomes" id="UP001515641">
    <property type="component" value="Unassembled WGS sequence"/>
</dbReference>
<protein>
    <recommendedName>
        <fullName evidence="3">ESPR domain-containing protein</fullName>
    </recommendedName>
</protein>
<evidence type="ECO:0008006" key="3">
    <source>
        <dbReference type="Google" id="ProtNLM"/>
    </source>
</evidence>
<proteinExistence type="predicted"/>
<dbReference type="EMBL" id="JAAOMA010000026">
    <property type="protein sequence ID" value="NHR06994.1"/>
    <property type="molecule type" value="Genomic_DNA"/>
</dbReference>